<sequence>MRAKIKYRDAKPIVPSQATVWLIELPSGEKHIQVWAKGATIEDVHNSCVYHYGQFVLSSICVGGFAISKVEHLYARDGRAVNRDWDVVI</sequence>
<dbReference type="AlphaFoldDB" id="A0A0F9IZD0"/>
<accession>A0A0F9IZD0</accession>
<name>A0A0F9IZD0_9ZZZZ</name>
<reference evidence="1" key="1">
    <citation type="journal article" date="2015" name="Nature">
        <title>Complex archaea that bridge the gap between prokaryotes and eukaryotes.</title>
        <authorList>
            <person name="Spang A."/>
            <person name="Saw J.H."/>
            <person name="Jorgensen S.L."/>
            <person name="Zaremba-Niedzwiedzka K."/>
            <person name="Martijn J."/>
            <person name="Lind A.E."/>
            <person name="van Eijk R."/>
            <person name="Schleper C."/>
            <person name="Guy L."/>
            <person name="Ettema T.J."/>
        </authorList>
    </citation>
    <scope>NUCLEOTIDE SEQUENCE</scope>
</reference>
<proteinExistence type="predicted"/>
<organism evidence="1">
    <name type="scientific">marine sediment metagenome</name>
    <dbReference type="NCBI Taxonomy" id="412755"/>
    <lineage>
        <taxon>unclassified sequences</taxon>
        <taxon>metagenomes</taxon>
        <taxon>ecological metagenomes</taxon>
    </lineage>
</organism>
<gene>
    <name evidence="1" type="ORF">LCGC14_1885440</name>
</gene>
<evidence type="ECO:0000313" key="1">
    <source>
        <dbReference type="EMBL" id="KKL92362.1"/>
    </source>
</evidence>
<comment type="caution">
    <text evidence="1">The sequence shown here is derived from an EMBL/GenBank/DDBJ whole genome shotgun (WGS) entry which is preliminary data.</text>
</comment>
<protein>
    <submittedName>
        <fullName evidence="1">Uncharacterized protein</fullName>
    </submittedName>
</protein>
<dbReference type="EMBL" id="LAZR01019487">
    <property type="protein sequence ID" value="KKL92362.1"/>
    <property type="molecule type" value="Genomic_DNA"/>
</dbReference>